<evidence type="ECO:0000256" key="2">
    <source>
        <dbReference type="ARBA" id="ARBA00022692"/>
    </source>
</evidence>
<evidence type="ECO:0000256" key="1">
    <source>
        <dbReference type="ARBA" id="ARBA00004651"/>
    </source>
</evidence>
<evidence type="ECO:0000259" key="6">
    <source>
        <dbReference type="PROSITE" id="PS50928"/>
    </source>
</evidence>
<gene>
    <name evidence="7" type="ORF">SAMN04488001_3550</name>
</gene>
<keyword evidence="5" id="KW-0813">Transport</keyword>
<feature type="transmembrane region" description="Helical" evidence="5">
    <location>
        <begin position="263"/>
        <end position="285"/>
    </location>
</feature>
<evidence type="ECO:0000256" key="3">
    <source>
        <dbReference type="ARBA" id="ARBA00022989"/>
    </source>
</evidence>
<keyword evidence="4 5" id="KW-0472">Membrane</keyword>
<dbReference type="CDD" id="cd06261">
    <property type="entry name" value="TM_PBP2"/>
    <property type="match status" value="1"/>
</dbReference>
<dbReference type="STRING" id="670155.SAMN04488001_3550"/>
<dbReference type="RefSeq" id="WP_089948550.1">
    <property type="nucleotide sequence ID" value="NZ_FNOI01000009.1"/>
</dbReference>
<feature type="transmembrane region" description="Helical" evidence="5">
    <location>
        <begin position="200"/>
        <end position="221"/>
    </location>
</feature>
<accession>A0A1H3CTA4</accession>
<dbReference type="PANTHER" id="PTHR43879:SF1">
    <property type="entry name" value="GLUCOSE IMPORT SYSTEM PERMEASE PROTEIN GLCU"/>
    <property type="match status" value="1"/>
</dbReference>
<comment type="subcellular location">
    <subcellularLocation>
        <location evidence="1 5">Cell membrane</location>
        <topology evidence="1 5">Multi-pass membrane protein</topology>
    </subcellularLocation>
</comment>
<name>A0A1H3CTA4_9RHOB</name>
<dbReference type="InterPro" id="IPR000515">
    <property type="entry name" value="MetI-like"/>
</dbReference>
<keyword evidence="8" id="KW-1185">Reference proteome</keyword>
<dbReference type="Pfam" id="PF00528">
    <property type="entry name" value="BPD_transp_1"/>
    <property type="match status" value="1"/>
</dbReference>
<keyword evidence="3 5" id="KW-1133">Transmembrane helix</keyword>
<evidence type="ECO:0000256" key="5">
    <source>
        <dbReference type="RuleBase" id="RU363032"/>
    </source>
</evidence>
<dbReference type="Gene3D" id="1.10.3720.10">
    <property type="entry name" value="MetI-like"/>
    <property type="match status" value="1"/>
</dbReference>
<dbReference type="PROSITE" id="PS50928">
    <property type="entry name" value="ABC_TM1"/>
    <property type="match status" value="1"/>
</dbReference>
<feature type="transmembrane region" description="Helical" evidence="5">
    <location>
        <begin position="159"/>
        <end position="179"/>
    </location>
</feature>
<evidence type="ECO:0000313" key="8">
    <source>
        <dbReference type="Proteomes" id="UP000199441"/>
    </source>
</evidence>
<dbReference type="EMBL" id="FNOI01000009">
    <property type="protein sequence ID" value="SDX57373.1"/>
    <property type="molecule type" value="Genomic_DNA"/>
</dbReference>
<keyword evidence="2 5" id="KW-0812">Transmembrane</keyword>
<proteinExistence type="inferred from homology"/>
<dbReference type="GO" id="GO:0055085">
    <property type="term" value="P:transmembrane transport"/>
    <property type="evidence" value="ECO:0007669"/>
    <property type="project" value="InterPro"/>
</dbReference>
<evidence type="ECO:0000313" key="7">
    <source>
        <dbReference type="EMBL" id="SDX57373.1"/>
    </source>
</evidence>
<protein>
    <submittedName>
        <fullName evidence="7">Glucose/mannose transport system permease protein</fullName>
    </submittedName>
</protein>
<dbReference type="AlphaFoldDB" id="A0A1H3CTA4"/>
<dbReference type="InterPro" id="IPR035906">
    <property type="entry name" value="MetI-like_sf"/>
</dbReference>
<feature type="transmembrane region" description="Helical" evidence="5">
    <location>
        <begin position="94"/>
        <end position="113"/>
    </location>
</feature>
<dbReference type="SUPFAM" id="SSF161098">
    <property type="entry name" value="MetI-like"/>
    <property type="match status" value="1"/>
</dbReference>
<sequence>MLDTSALPGRRSIGQIIGRITIYAMLLIFATYYLMPLFVMLSTSLRPLAEIKSGSIIALPREITFDAWVKAWGQACIGTKCDGLSPHFWLTLKVVVPSVIVSTVLGMINGYALTKWRFKGANLVFGLMLFGCFVPYQAILLPMAQTLGTLGISNTPLGLGLVFTLYGIPFTTLFFRNYYVSIPDDLIKAATIDGAGFFATLWYIIVPLSPPIIVVTVIWQFTGMWNDFLFGAAFSSGAGQPVIVALNNLVNTTTGVKEYNVDFAASIIAAIPTVFVYVVAGKYFIRGLTAGSVKG</sequence>
<organism evidence="7 8">
    <name type="scientific">Litoreibacter albidus</name>
    <dbReference type="NCBI Taxonomy" id="670155"/>
    <lineage>
        <taxon>Bacteria</taxon>
        <taxon>Pseudomonadati</taxon>
        <taxon>Pseudomonadota</taxon>
        <taxon>Alphaproteobacteria</taxon>
        <taxon>Rhodobacterales</taxon>
        <taxon>Roseobacteraceae</taxon>
        <taxon>Litoreibacter</taxon>
    </lineage>
</organism>
<comment type="similarity">
    <text evidence="5">Belongs to the binding-protein-dependent transport system permease family.</text>
</comment>
<evidence type="ECO:0000256" key="4">
    <source>
        <dbReference type="ARBA" id="ARBA00023136"/>
    </source>
</evidence>
<dbReference type="OrthoDB" id="9815445at2"/>
<feature type="transmembrane region" description="Helical" evidence="5">
    <location>
        <begin position="20"/>
        <end position="41"/>
    </location>
</feature>
<feature type="transmembrane region" description="Helical" evidence="5">
    <location>
        <begin position="120"/>
        <end position="139"/>
    </location>
</feature>
<feature type="domain" description="ABC transmembrane type-1" evidence="6">
    <location>
        <begin position="88"/>
        <end position="280"/>
    </location>
</feature>
<dbReference type="GO" id="GO:0005886">
    <property type="term" value="C:plasma membrane"/>
    <property type="evidence" value="ECO:0007669"/>
    <property type="project" value="UniProtKB-SubCell"/>
</dbReference>
<dbReference type="Proteomes" id="UP000199441">
    <property type="component" value="Unassembled WGS sequence"/>
</dbReference>
<dbReference type="PANTHER" id="PTHR43879">
    <property type="entry name" value="ABC TRANSPORTER PERMEASE PROTEIN"/>
    <property type="match status" value="1"/>
</dbReference>
<reference evidence="8" key="1">
    <citation type="submission" date="2016-10" db="EMBL/GenBank/DDBJ databases">
        <authorList>
            <person name="Varghese N."/>
            <person name="Submissions S."/>
        </authorList>
    </citation>
    <scope>NUCLEOTIDE SEQUENCE [LARGE SCALE GENOMIC DNA]</scope>
    <source>
        <strain evidence="8">DSM 26922</strain>
    </source>
</reference>